<gene>
    <name evidence="3" type="primary">RvY_03393</name>
    <name evidence="3" type="synonym">RvY_03393.1</name>
    <name evidence="3" type="ORF">RvY_03393-1</name>
</gene>
<evidence type="ECO:0000313" key="4">
    <source>
        <dbReference type="Proteomes" id="UP000186922"/>
    </source>
</evidence>
<protein>
    <recommendedName>
        <fullName evidence="2">DH domain-containing protein</fullName>
    </recommendedName>
</protein>
<dbReference type="PANTHER" id="PTHR13217">
    <property type="entry name" value="PLECKSTRIN HOMOLOGY DOMAIN-CONTAINING FAMILY G MEMBER 7"/>
    <property type="match status" value="1"/>
</dbReference>
<feature type="compositionally biased region" description="Basic and acidic residues" evidence="1">
    <location>
        <begin position="852"/>
        <end position="865"/>
    </location>
</feature>
<keyword evidence="4" id="KW-1185">Reference proteome</keyword>
<feature type="compositionally biased region" description="Polar residues" evidence="1">
    <location>
        <begin position="710"/>
        <end position="725"/>
    </location>
</feature>
<dbReference type="PROSITE" id="PS50010">
    <property type="entry name" value="DH_2"/>
    <property type="match status" value="1"/>
</dbReference>
<proteinExistence type="predicted"/>
<dbReference type="GO" id="GO:0005085">
    <property type="term" value="F:guanyl-nucleotide exchange factor activity"/>
    <property type="evidence" value="ECO:0007669"/>
    <property type="project" value="InterPro"/>
</dbReference>
<evidence type="ECO:0000259" key="2">
    <source>
        <dbReference type="PROSITE" id="PS50010"/>
    </source>
</evidence>
<dbReference type="STRING" id="947166.A0A1D1UY57"/>
<dbReference type="SMART" id="SM00325">
    <property type="entry name" value="RhoGEF"/>
    <property type="match status" value="1"/>
</dbReference>
<comment type="caution">
    <text evidence="3">The sequence shown here is derived from an EMBL/GenBank/DDBJ whole genome shotgun (WGS) entry which is preliminary data.</text>
</comment>
<dbReference type="GO" id="GO:0030139">
    <property type="term" value="C:endocytic vesicle"/>
    <property type="evidence" value="ECO:0007669"/>
    <property type="project" value="TreeGrafter"/>
</dbReference>
<accession>A0A1D1UY57</accession>
<dbReference type="InterPro" id="IPR040181">
    <property type="entry name" value="PKHG5/7"/>
</dbReference>
<feature type="region of interest" description="Disordered" evidence="1">
    <location>
        <begin position="498"/>
        <end position="552"/>
    </location>
</feature>
<feature type="compositionally biased region" description="Basic and acidic residues" evidence="1">
    <location>
        <begin position="741"/>
        <end position="755"/>
    </location>
</feature>
<dbReference type="Pfam" id="PF00621">
    <property type="entry name" value="RhoGEF"/>
    <property type="match status" value="1"/>
</dbReference>
<dbReference type="PANTHER" id="PTHR13217:SF11">
    <property type="entry name" value="PLECKSTRIN HOMOLOGY DOMAIN-CONTAINING FAMILY G MEMBER 5"/>
    <property type="match status" value="1"/>
</dbReference>
<feature type="compositionally biased region" description="Polar residues" evidence="1">
    <location>
        <begin position="942"/>
        <end position="964"/>
    </location>
</feature>
<dbReference type="EMBL" id="BDGG01000002">
    <property type="protein sequence ID" value="GAU91068.1"/>
    <property type="molecule type" value="Genomic_DNA"/>
</dbReference>
<dbReference type="Proteomes" id="UP000186922">
    <property type="component" value="Unassembled WGS sequence"/>
</dbReference>
<feature type="domain" description="DH" evidence="2">
    <location>
        <begin position="126"/>
        <end position="320"/>
    </location>
</feature>
<feature type="compositionally biased region" description="Polar residues" evidence="1">
    <location>
        <begin position="543"/>
        <end position="552"/>
    </location>
</feature>
<sequence length="977" mass="110018">MAGVVIRTGSLANLDHFDSISVASGSFNGAVTVERSQSPSSLLRATYRRKSTSIFNLTSQKGKSYESLQNLLREMDARREHACCLRAITTCETLQLSIADDCMLFTTDTWRSIVRSAQNLDQKQCEQQEAVWELLVTELYFIQRLNVLRKFYRDTITELQKRDATLFPNLDCGKLFDNLDDIFEAHVMFWNKCCSSVILQARSTGLPLNPLLMYDGILKVNKFLECYSSYCAHYQSMTAYLKSQVQQDENLQLLMSWFEEQPECERQPLSHWLMKPVQRLTKYPILMQAILKKTSDDQHRLLLRHMMDVLEDFVHTINRRVKESQEEEALIKVHHRLVQYTLYDGLTDEISSILAAFCGRQDLLRSVKGTFVKEFTVKFKKVDDQLRRVDAVLLLFSQTVLICKRLKKQGDRLKVIKPPLPLSKLQLYRLREAPSFLMVLLNSHHLVVEAHVLYASSIAQLDTILAALLRTQEALARASTTSSREVAPCSRHFNFMSYEQRRQSTDSPNDTETEVDSGSSPYSALYTPSPPTSPMAAPLARSNAMTSMQRSQLLAGRRCRTVSDCPLQHSMSFPPTCSVATHSPLRHSTSHLQDGPSAATLARSSSDQQSPTTPATLTRQRSASFSQGNNNTQMPDSITVDTDSQTNRKTSLDYYLNNFLQYGATSSVDQSEDELDNFFTKSSSDSTIARTIDFSIPSTPSDKSIVPEDSTASQQQATPSLSPSFPRTLRHSRSKLNRRCTNSDERGPLRKRENAFRQIKRNMHNNKRFLTDTAVETSDEQQGHSSKGLTGYYRRHTGSWSESDVGPMDSPLYSTSTSRTSDYDPTLSSDVLPKEATLSRNSSSGISVASVNDKDTTDTATLKKDNPWRFPKKLETLLSVRSSKDDDDEEAGTTLFAGPAEYCQDLFRGDSLEWQGKQPEKDGQAQTAQVFSSVLVINLATSAASQPNSRTGSPTSSWRKQSVENILDDSDLEITRV</sequence>
<feature type="region of interest" description="Disordered" evidence="1">
    <location>
        <begin position="942"/>
        <end position="977"/>
    </location>
</feature>
<dbReference type="SUPFAM" id="SSF48065">
    <property type="entry name" value="DBL homology domain (DH-domain)"/>
    <property type="match status" value="1"/>
</dbReference>
<reference evidence="3 4" key="1">
    <citation type="journal article" date="2016" name="Nat. Commun.">
        <title>Extremotolerant tardigrade genome and improved radiotolerance of human cultured cells by tardigrade-unique protein.</title>
        <authorList>
            <person name="Hashimoto T."/>
            <person name="Horikawa D.D."/>
            <person name="Saito Y."/>
            <person name="Kuwahara H."/>
            <person name="Kozuka-Hata H."/>
            <person name="Shin-I T."/>
            <person name="Minakuchi Y."/>
            <person name="Ohishi K."/>
            <person name="Motoyama A."/>
            <person name="Aizu T."/>
            <person name="Enomoto A."/>
            <person name="Kondo K."/>
            <person name="Tanaka S."/>
            <person name="Hara Y."/>
            <person name="Koshikawa S."/>
            <person name="Sagara H."/>
            <person name="Miura T."/>
            <person name="Yokobori S."/>
            <person name="Miyagawa K."/>
            <person name="Suzuki Y."/>
            <person name="Kubo T."/>
            <person name="Oyama M."/>
            <person name="Kohara Y."/>
            <person name="Fujiyama A."/>
            <person name="Arakawa K."/>
            <person name="Katayama T."/>
            <person name="Toyoda A."/>
            <person name="Kunieda T."/>
        </authorList>
    </citation>
    <scope>NUCLEOTIDE SEQUENCE [LARGE SCALE GENOMIC DNA]</scope>
    <source>
        <strain evidence="3 4">YOKOZUNA-1</strain>
    </source>
</reference>
<feature type="region of interest" description="Disordered" evidence="1">
    <location>
        <begin position="694"/>
        <end position="756"/>
    </location>
</feature>
<feature type="compositionally biased region" description="Basic residues" evidence="1">
    <location>
        <begin position="728"/>
        <end position="738"/>
    </location>
</feature>
<evidence type="ECO:0000313" key="3">
    <source>
        <dbReference type="EMBL" id="GAU91068.1"/>
    </source>
</evidence>
<dbReference type="OrthoDB" id="660555at2759"/>
<feature type="compositionally biased region" description="Polar residues" evidence="1">
    <location>
        <begin position="602"/>
        <end position="645"/>
    </location>
</feature>
<feature type="region of interest" description="Disordered" evidence="1">
    <location>
        <begin position="585"/>
        <end position="645"/>
    </location>
</feature>
<organism evidence="3 4">
    <name type="scientific">Ramazzottius varieornatus</name>
    <name type="common">Water bear</name>
    <name type="synonym">Tardigrade</name>
    <dbReference type="NCBI Taxonomy" id="947166"/>
    <lineage>
        <taxon>Eukaryota</taxon>
        <taxon>Metazoa</taxon>
        <taxon>Ecdysozoa</taxon>
        <taxon>Tardigrada</taxon>
        <taxon>Eutardigrada</taxon>
        <taxon>Parachela</taxon>
        <taxon>Hypsibioidea</taxon>
        <taxon>Ramazzottiidae</taxon>
        <taxon>Ramazzottius</taxon>
    </lineage>
</organism>
<dbReference type="AlphaFoldDB" id="A0A1D1UY57"/>
<dbReference type="Gene3D" id="1.20.900.10">
    <property type="entry name" value="Dbl homology (DH) domain"/>
    <property type="match status" value="1"/>
</dbReference>
<dbReference type="CDD" id="cd00160">
    <property type="entry name" value="RhoGEF"/>
    <property type="match status" value="1"/>
</dbReference>
<dbReference type="GO" id="GO:0007266">
    <property type="term" value="P:Rho protein signal transduction"/>
    <property type="evidence" value="ECO:0007669"/>
    <property type="project" value="TreeGrafter"/>
</dbReference>
<name>A0A1D1UY57_RAMVA</name>
<dbReference type="GO" id="GO:0030424">
    <property type="term" value="C:axon"/>
    <property type="evidence" value="ECO:0007669"/>
    <property type="project" value="TreeGrafter"/>
</dbReference>
<dbReference type="InterPro" id="IPR035899">
    <property type="entry name" value="DBL_dom_sf"/>
</dbReference>
<feature type="compositionally biased region" description="Acidic residues" evidence="1">
    <location>
        <begin position="966"/>
        <end position="977"/>
    </location>
</feature>
<feature type="region of interest" description="Disordered" evidence="1">
    <location>
        <begin position="799"/>
        <end position="865"/>
    </location>
</feature>
<feature type="compositionally biased region" description="Polar residues" evidence="1">
    <location>
        <begin position="838"/>
        <end position="850"/>
    </location>
</feature>
<dbReference type="GO" id="GO:0043542">
    <property type="term" value="P:endothelial cell migration"/>
    <property type="evidence" value="ECO:0007669"/>
    <property type="project" value="TreeGrafter"/>
</dbReference>
<dbReference type="InterPro" id="IPR000219">
    <property type="entry name" value="DH_dom"/>
</dbReference>
<evidence type="ECO:0000256" key="1">
    <source>
        <dbReference type="SAM" id="MobiDB-lite"/>
    </source>
</evidence>
<dbReference type="GO" id="GO:0005886">
    <property type="term" value="C:plasma membrane"/>
    <property type="evidence" value="ECO:0007669"/>
    <property type="project" value="TreeGrafter"/>
</dbReference>